<keyword evidence="2 4" id="KW-0238">DNA-binding</keyword>
<evidence type="ECO:0000259" key="5">
    <source>
        <dbReference type="PROSITE" id="PS50977"/>
    </source>
</evidence>
<dbReference type="PRINTS" id="PR00455">
    <property type="entry name" value="HTHTETR"/>
</dbReference>
<evidence type="ECO:0000313" key="6">
    <source>
        <dbReference type="EMBL" id="PWU70374.1"/>
    </source>
</evidence>
<reference evidence="6 7" key="1">
    <citation type="submission" date="2018-05" db="EMBL/GenBank/DDBJ databases">
        <title>Genomic analysis of Gracilibacillus dipsosauri DD1 reveals novel features of a salt-tolerant amylase.</title>
        <authorList>
            <person name="Deutch C.E."/>
            <person name="Yang S."/>
        </authorList>
    </citation>
    <scope>NUCLEOTIDE SEQUENCE [LARGE SCALE GENOMIC DNA]</scope>
    <source>
        <strain evidence="6 7">DD1</strain>
    </source>
</reference>
<dbReference type="AlphaFoldDB" id="A0A317L501"/>
<dbReference type="Proteomes" id="UP000245624">
    <property type="component" value="Unassembled WGS sequence"/>
</dbReference>
<dbReference type="GO" id="GO:0000976">
    <property type="term" value="F:transcription cis-regulatory region binding"/>
    <property type="evidence" value="ECO:0007669"/>
    <property type="project" value="TreeGrafter"/>
</dbReference>
<dbReference type="GO" id="GO:0003700">
    <property type="term" value="F:DNA-binding transcription factor activity"/>
    <property type="evidence" value="ECO:0007669"/>
    <property type="project" value="TreeGrafter"/>
</dbReference>
<dbReference type="SUPFAM" id="SSF46689">
    <property type="entry name" value="Homeodomain-like"/>
    <property type="match status" value="1"/>
</dbReference>
<dbReference type="PANTHER" id="PTHR30055:SF238">
    <property type="entry name" value="MYCOFACTOCIN BIOSYNTHESIS TRANSCRIPTIONAL REGULATOR MFTR-RELATED"/>
    <property type="match status" value="1"/>
</dbReference>
<dbReference type="Gene3D" id="1.10.357.10">
    <property type="entry name" value="Tetracycline Repressor, domain 2"/>
    <property type="match status" value="1"/>
</dbReference>
<proteinExistence type="predicted"/>
<keyword evidence="7" id="KW-1185">Reference proteome</keyword>
<evidence type="ECO:0000256" key="1">
    <source>
        <dbReference type="ARBA" id="ARBA00023015"/>
    </source>
</evidence>
<keyword evidence="1" id="KW-0805">Transcription regulation</keyword>
<dbReference type="InterPro" id="IPR001647">
    <property type="entry name" value="HTH_TetR"/>
</dbReference>
<dbReference type="RefSeq" id="WP_054860460.1">
    <property type="nucleotide sequence ID" value="NZ_JAJUIE010000024.1"/>
</dbReference>
<sequence>MSYQLIKQEALNLFAIHGYEGTSLADIAKQVGIKKQSIYTHFKGKDALFMQILKETFADELKKEQDYIKRYFDKTLKEFLWADLQHFIHRFHHDNQLKFWLRNTFLPPRHLYDEVTRELYQYIDQVDLLYFDRFQYAYEKEEISQDPNIAVMSFSALLDSIGVELIYGGEARTNRKLHAAWKIFWLGITYPDRTSQK</sequence>
<dbReference type="Gene3D" id="1.10.10.60">
    <property type="entry name" value="Homeodomain-like"/>
    <property type="match status" value="1"/>
</dbReference>
<name>A0A317L501_9BACI</name>
<dbReference type="InterPro" id="IPR050109">
    <property type="entry name" value="HTH-type_TetR-like_transc_reg"/>
</dbReference>
<evidence type="ECO:0000256" key="3">
    <source>
        <dbReference type="ARBA" id="ARBA00023163"/>
    </source>
</evidence>
<protein>
    <submittedName>
        <fullName evidence="6">TetR/AcrR family transcriptional regulator</fullName>
    </submittedName>
</protein>
<evidence type="ECO:0000256" key="2">
    <source>
        <dbReference type="ARBA" id="ARBA00023125"/>
    </source>
</evidence>
<dbReference type="OrthoDB" id="509229at2"/>
<comment type="caution">
    <text evidence="6">The sequence shown here is derived from an EMBL/GenBank/DDBJ whole genome shotgun (WGS) entry which is preliminary data.</text>
</comment>
<dbReference type="Pfam" id="PF00440">
    <property type="entry name" value="TetR_N"/>
    <property type="match status" value="1"/>
</dbReference>
<dbReference type="PROSITE" id="PS50977">
    <property type="entry name" value="HTH_TETR_2"/>
    <property type="match status" value="1"/>
</dbReference>
<feature type="domain" description="HTH tetR-type" evidence="5">
    <location>
        <begin position="1"/>
        <end position="60"/>
    </location>
</feature>
<organism evidence="6 7">
    <name type="scientific">Gracilibacillus dipsosauri</name>
    <dbReference type="NCBI Taxonomy" id="178340"/>
    <lineage>
        <taxon>Bacteria</taxon>
        <taxon>Bacillati</taxon>
        <taxon>Bacillota</taxon>
        <taxon>Bacilli</taxon>
        <taxon>Bacillales</taxon>
        <taxon>Bacillaceae</taxon>
        <taxon>Gracilibacillus</taxon>
    </lineage>
</organism>
<evidence type="ECO:0000256" key="4">
    <source>
        <dbReference type="PROSITE-ProRule" id="PRU00335"/>
    </source>
</evidence>
<keyword evidence="3" id="KW-0804">Transcription</keyword>
<dbReference type="EMBL" id="QGTD01000001">
    <property type="protein sequence ID" value="PWU70374.1"/>
    <property type="molecule type" value="Genomic_DNA"/>
</dbReference>
<feature type="DNA-binding region" description="H-T-H motif" evidence="4">
    <location>
        <begin position="23"/>
        <end position="42"/>
    </location>
</feature>
<dbReference type="InterPro" id="IPR009057">
    <property type="entry name" value="Homeodomain-like_sf"/>
</dbReference>
<accession>A0A317L501</accession>
<dbReference type="PANTHER" id="PTHR30055">
    <property type="entry name" value="HTH-TYPE TRANSCRIPTIONAL REGULATOR RUTR"/>
    <property type="match status" value="1"/>
</dbReference>
<evidence type="ECO:0000313" key="7">
    <source>
        <dbReference type="Proteomes" id="UP000245624"/>
    </source>
</evidence>
<gene>
    <name evidence="6" type="ORF">DLJ74_00610</name>
</gene>